<dbReference type="AlphaFoldDB" id="A0A2H3TWR5"/>
<accession>A0A2H3TWR5</accession>
<evidence type="ECO:0000313" key="1">
    <source>
        <dbReference type="EMBL" id="SCO92075.1"/>
    </source>
</evidence>
<gene>
    <name evidence="1" type="ORF">FRV6_16203</name>
</gene>
<organism evidence="1 2">
    <name type="scientific">Fusarium oxysporum</name>
    <name type="common">Fusarium vascular wilt</name>
    <dbReference type="NCBI Taxonomy" id="5507"/>
    <lineage>
        <taxon>Eukaryota</taxon>
        <taxon>Fungi</taxon>
        <taxon>Dikarya</taxon>
        <taxon>Ascomycota</taxon>
        <taxon>Pezizomycotina</taxon>
        <taxon>Sordariomycetes</taxon>
        <taxon>Hypocreomycetidae</taxon>
        <taxon>Hypocreales</taxon>
        <taxon>Nectriaceae</taxon>
        <taxon>Fusarium</taxon>
        <taxon>Fusarium oxysporum species complex</taxon>
    </lineage>
</organism>
<dbReference type="Proteomes" id="UP000219369">
    <property type="component" value="Unassembled WGS sequence"/>
</dbReference>
<evidence type="ECO:0000313" key="2">
    <source>
        <dbReference type="Proteomes" id="UP000219369"/>
    </source>
</evidence>
<reference evidence="2" key="1">
    <citation type="submission" date="2016-09" db="EMBL/GenBank/DDBJ databases">
        <authorList>
            <person name="Guldener U."/>
        </authorList>
    </citation>
    <scope>NUCLEOTIDE SEQUENCE [LARGE SCALE GENOMIC DNA]</scope>
    <source>
        <strain evidence="2">V64-1</strain>
    </source>
</reference>
<protein>
    <submittedName>
        <fullName evidence="1">Uncharacterized protein</fullName>
    </submittedName>
</protein>
<dbReference type="OrthoDB" id="4620575at2759"/>
<name>A0A2H3TWR5_FUSOX</name>
<dbReference type="EMBL" id="FMJY01000010">
    <property type="protein sequence ID" value="SCO92075.1"/>
    <property type="molecule type" value="Genomic_DNA"/>
</dbReference>
<sequence length="67" mass="7814">MAIEIIRATYTEQNALELFLTSIFGQGTATVIWKRGRFHCTIPRGLTEDEKQRMTEVVMMAEHYQNH</sequence>
<proteinExistence type="predicted"/>